<gene>
    <name evidence="1" type="ORF">CTRG_06036</name>
</gene>
<dbReference type="VEuPathDB" id="FungiDB:CTRG_06036"/>
<protein>
    <submittedName>
        <fullName evidence="1">Uncharacterized protein</fullName>
    </submittedName>
</protein>
<evidence type="ECO:0000313" key="2">
    <source>
        <dbReference type="Proteomes" id="UP000002037"/>
    </source>
</evidence>
<reference evidence="1 2" key="1">
    <citation type="journal article" date="2009" name="Nature">
        <title>Evolution of pathogenicity and sexual reproduction in eight Candida genomes.</title>
        <authorList>
            <person name="Butler G."/>
            <person name="Rasmussen M.D."/>
            <person name="Lin M.F."/>
            <person name="Santos M.A."/>
            <person name="Sakthikumar S."/>
            <person name="Munro C.A."/>
            <person name="Rheinbay E."/>
            <person name="Grabherr M."/>
            <person name="Forche A."/>
            <person name="Reedy J.L."/>
            <person name="Agrafioti I."/>
            <person name="Arnaud M.B."/>
            <person name="Bates S."/>
            <person name="Brown A.J."/>
            <person name="Brunke S."/>
            <person name="Costanzo M.C."/>
            <person name="Fitzpatrick D.A."/>
            <person name="de Groot P.W."/>
            <person name="Harris D."/>
            <person name="Hoyer L.L."/>
            <person name="Hube B."/>
            <person name="Klis F.M."/>
            <person name="Kodira C."/>
            <person name="Lennard N."/>
            <person name="Logue M.E."/>
            <person name="Martin R."/>
            <person name="Neiman A.M."/>
            <person name="Nikolaou E."/>
            <person name="Quail M.A."/>
            <person name="Quinn J."/>
            <person name="Santos M.C."/>
            <person name="Schmitzberger F.F."/>
            <person name="Sherlock G."/>
            <person name="Shah P."/>
            <person name="Silverstein K.A."/>
            <person name="Skrzypek M.S."/>
            <person name="Soll D."/>
            <person name="Staggs R."/>
            <person name="Stansfield I."/>
            <person name="Stumpf M.P."/>
            <person name="Sudbery P.E."/>
            <person name="Srikantha T."/>
            <person name="Zeng Q."/>
            <person name="Berman J."/>
            <person name="Berriman M."/>
            <person name="Heitman J."/>
            <person name="Gow N.A."/>
            <person name="Lorenz M.C."/>
            <person name="Birren B.W."/>
            <person name="Kellis M."/>
            <person name="Cuomo C.A."/>
        </authorList>
    </citation>
    <scope>NUCLEOTIDE SEQUENCE [LARGE SCALE GENOMIC DNA]</scope>
    <source>
        <strain evidence="2">ATCC MYA-3404 / T1</strain>
    </source>
</reference>
<sequence>MSSPPITNYLESLNPNSQLFIDFQLDLKNKLSEATATWLLKLLFQLKSDNKLSPTDICQYLNTHINELDDKMNSILQECIKLRLNDEIVEELIRKSTTEYITYMQIRRSVIIQNVKEKFEKEFGS</sequence>
<keyword evidence="2" id="KW-1185">Reference proteome</keyword>
<dbReference type="Proteomes" id="UP000002037">
    <property type="component" value="Unassembled WGS sequence"/>
</dbReference>
<dbReference type="RefSeq" id="XP_002546558.1">
    <property type="nucleotide sequence ID" value="XM_002546512.1"/>
</dbReference>
<name>C5MIZ3_CANTT</name>
<accession>C5MIZ3</accession>
<dbReference type="OrthoDB" id="10424398at2759"/>
<dbReference type="GeneID" id="8298607"/>
<dbReference type="KEGG" id="ctp:CTRG_06036"/>
<dbReference type="EMBL" id="GG692405">
    <property type="protein sequence ID" value="EER30252.1"/>
    <property type="molecule type" value="Genomic_DNA"/>
</dbReference>
<organism evidence="1 2">
    <name type="scientific">Candida tropicalis (strain ATCC MYA-3404 / T1)</name>
    <name type="common">Yeast</name>
    <dbReference type="NCBI Taxonomy" id="294747"/>
    <lineage>
        <taxon>Eukaryota</taxon>
        <taxon>Fungi</taxon>
        <taxon>Dikarya</taxon>
        <taxon>Ascomycota</taxon>
        <taxon>Saccharomycotina</taxon>
        <taxon>Pichiomycetes</taxon>
        <taxon>Debaryomycetaceae</taxon>
        <taxon>Candida/Lodderomyces clade</taxon>
        <taxon>Candida</taxon>
    </lineage>
</organism>
<proteinExistence type="predicted"/>
<dbReference type="AlphaFoldDB" id="C5MIZ3"/>
<dbReference type="HOGENOM" id="CLU_1992332_0_0_1"/>
<evidence type="ECO:0000313" key="1">
    <source>
        <dbReference type="EMBL" id="EER30252.1"/>
    </source>
</evidence>